<keyword evidence="2" id="KW-1185">Reference proteome</keyword>
<organism evidence="1 2">
    <name type="scientific">Saccharopolyspora taberi</name>
    <dbReference type="NCBI Taxonomy" id="60895"/>
    <lineage>
        <taxon>Bacteria</taxon>
        <taxon>Bacillati</taxon>
        <taxon>Actinomycetota</taxon>
        <taxon>Actinomycetes</taxon>
        <taxon>Pseudonocardiales</taxon>
        <taxon>Pseudonocardiaceae</taxon>
        <taxon>Saccharopolyspora</taxon>
    </lineage>
</organism>
<comment type="caution">
    <text evidence="1">The sequence shown here is derived from an EMBL/GenBank/DDBJ whole genome shotgun (WGS) entry which is preliminary data.</text>
</comment>
<evidence type="ECO:0008006" key="3">
    <source>
        <dbReference type="Google" id="ProtNLM"/>
    </source>
</evidence>
<sequence>MTRPDPSPRWHAALTAVQQDLVRYHNGRTGPALGYTWSESAGGQMFDEMRQTLQELRAAHLIDVETHRVFAQRGHRVRTTTAGYRLLRTWSAAPAAA</sequence>
<name>A0ABN3VDL8_9PSEU</name>
<reference evidence="1 2" key="1">
    <citation type="journal article" date="2019" name="Int. J. Syst. Evol. Microbiol.">
        <title>The Global Catalogue of Microorganisms (GCM) 10K type strain sequencing project: providing services to taxonomists for standard genome sequencing and annotation.</title>
        <authorList>
            <consortium name="The Broad Institute Genomics Platform"/>
            <consortium name="The Broad Institute Genome Sequencing Center for Infectious Disease"/>
            <person name="Wu L."/>
            <person name="Ma J."/>
        </authorList>
    </citation>
    <scope>NUCLEOTIDE SEQUENCE [LARGE SCALE GENOMIC DNA]</scope>
    <source>
        <strain evidence="1 2">JCM 9383</strain>
    </source>
</reference>
<dbReference type="EMBL" id="BAAAUX010000014">
    <property type="protein sequence ID" value="GAA2792177.1"/>
    <property type="molecule type" value="Genomic_DNA"/>
</dbReference>
<dbReference type="RefSeq" id="WP_344680147.1">
    <property type="nucleotide sequence ID" value="NZ_BAAAUX010000014.1"/>
</dbReference>
<evidence type="ECO:0000313" key="2">
    <source>
        <dbReference type="Proteomes" id="UP001500979"/>
    </source>
</evidence>
<dbReference type="Proteomes" id="UP001500979">
    <property type="component" value="Unassembled WGS sequence"/>
</dbReference>
<protein>
    <recommendedName>
        <fullName evidence="3">ArsR family transcriptional regulator</fullName>
    </recommendedName>
</protein>
<evidence type="ECO:0000313" key="1">
    <source>
        <dbReference type="EMBL" id="GAA2792177.1"/>
    </source>
</evidence>
<proteinExistence type="predicted"/>
<accession>A0ABN3VDL8</accession>
<gene>
    <name evidence="1" type="ORF">GCM10010470_28670</name>
</gene>